<proteinExistence type="predicted"/>
<feature type="domain" description="XS" evidence="3">
    <location>
        <begin position="305"/>
        <end position="418"/>
    </location>
</feature>
<feature type="region of interest" description="Disordered" evidence="2">
    <location>
        <begin position="1"/>
        <end position="37"/>
    </location>
</feature>
<feature type="compositionally biased region" description="Polar residues" evidence="2">
    <location>
        <begin position="1"/>
        <end position="13"/>
    </location>
</feature>
<evidence type="ECO:0000313" key="5">
    <source>
        <dbReference type="Proteomes" id="UP001418222"/>
    </source>
</evidence>
<dbReference type="CDD" id="cd12266">
    <property type="entry name" value="RRM_like_XS"/>
    <property type="match status" value="1"/>
</dbReference>
<name>A0AAP0BS51_9ASPA</name>
<gene>
    <name evidence="4" type="ORF">KSP39_PZI007016</name>
</gene>
<dbReference type="PANTHER" id="PTHR46602">
    <property type="entry name" value="PROTEIN SUPPRESSOR OF GENE SILENCING 3"/>
    <property type="match status" value="1"/>
</dbReference>
<feature type="region of interest" description="Disordered" evidence="2">
    <location>
        <begin position="52"/>
        <end position="77"/>
    </location>
</feature>
<feature type="compositionally biased region" description="Acidic residues" evidence="2">
    <location>
        <begin position="184"/>
        <end position="195"/>
    </location>
</feature>
<sequence length="621" mass="71557">MNLTTVGNESITSADAGGRQSVKGESYEEPTGQEGNVVRLIHEIENVEIKSNQDCERGLTSDHSISQPGVTDTGRTSHENWSQFINLEETFVGGNFEPQKSNSSRGSWEPSCNVPSSTLPPPLQNGWQRPERACRKTNVQVKISDVNVHPHDESIAVYDSEFNKLSQDRDASVHNDGNQSLDDCNVDIGDDFDSDDSQKSHEKRKKNKWLRPFFESLDKLSSEQLTEQVRQWHCPACQDGPGAINWFIGLHTLMAHAKTKGTIRLRLHREFAELLVEELRRRGTSFIPSGESFGKWKGLCETSADHEIVWPPMVIVLNTMLEKDENDKWKGMGNQELLEYFNTYEVVKGRHSYGPNGHRGMSVLIFEASAMGYFEAERLHKQFSDEGRDRDSWERHPVLFSPGGQRQLYGFLASKEDVIIFNKHSHGKTALKFDRRSYQEMVVSPMKQIREHNQELNWLKNKVREHEQRSKVLEEAYEKVRQKLRDTIEENQILRLRTKIQQEENKEEMGHQEKFFKDQMDKVHNVTEEKEVAFEKLLQVGQRKDNLCDETSGTIIDCSWRECLWMKVGALLVKQKKNLSRKEETESLVTTPSKCVEEFDAATDKRMLLREENKSELSESI</sequence>
<dbReference type="AlphaFoldDB" id="A0AAP0BS51"/>
<reference evidence="4 5" key="1">
    <citation type="journal article" date="2022" name="Nat. Plants">
        <title>Genomes of leafy and leafless Platanthera orchids illuminate the evolution of mycoheterotrophy.</title>
        <authorList>
            <person name="Li M.H."/>
            <person name="Liu K.W."/>
            <person name="Li Z."/>
            <person name="Lu H.C."/>
            <person name="Ye Q.L."/>
            <person name="Zhang D."/>
            <person name="Wang J.Y."/>
            <person name="Li Y.F."/>
            <person name="Zhong Z.M."/>
            <person name="Liu X."/>
            <person name="Yu X."/>
            <person name="Liu D.K."/>
            <person name="Tu X.D."/>
            <person name="Liu B."/>
            <person name="Hao Y."/>
            <person name="Liao X.Y."/>
            <person name="Jiang Y.T."/>
            <person name="Sun W.H."/>
            <person name="Chen J."/>
            <person name="Chen Y.Q."/>
            <person name="Ai Y."/>
            <person name="Zhai J.W."/>
            <person name="Wu S.S."/>
            <person name="Zhou Z."/>
            <person name="Hsiao Y.Y."/>
            <person name="Wu W.L."/>
            <person name="Chen Y.Y."/>
            <person name="Lin Y.F."/>
            <person name="Hsu J.L."/>
            <person name="Li C.Y."/>
            <person name="Wang Z.W."/>
            <person name="Zhao X."/>
            <person name="Zhong W.Y."/>
            <person name="Ma X.K."/>
            <person name="Ma L."/>
            <person name="Huang J."/>
            <person name="Chen G.Z."/>
            <person name="Huang M.Z."/>
            <person name="Huang L."/>
            <person name="Peng D.H."/>
            <person name="Luo Y.B."/>
            <person name="Zou S.Q."/>
            <person name="Chen S.P."/>
            <person name="Lan S."/>
            <person name="Tsai W.C."/>
            <person name="Van de Peer Y."/>
            <person name="Liu Z.J."/>
        </authorList>
    </citation>
    <scope>NUCLEOTIDE SEQUENCE [LARGE SCALE GENOMIC DNA]</scope>
    <source>
        <strain evidence="4">Lor287</strain>
    </source>
</reference>
<keyword evidence="5" id="KW-1185">Reference proteome</keyword>
<dbReference type="InterPro" id="IPR005380">
    <property type="entry name" value="XS_domain"/>
</dbReference>
<dbReference type="Pfam" id="PF03468">
    <property type="entry name" value="XS"/>
    <property type="match status" value="1"/>
</dbReference>
<organism evidence="4 5">
    <name type="scientific">Platanthera zijinensis</name>
    <dbReference type="NCBI Taxonomy" id="2320716"/>
    <lineage>
        <taxon>Eukaryota</taxon>
        <taxon>Viridiplantae</taxon>
        <taxon>Streptophyta</taxon>
        <taxon>Embryophyta</taxon>
        <taxon>Tracheophyta</taxon>
        <taxon>Spermatophyta</taxon>
        <taxon>Magnoliopsida</taxon>
        <taxon>Liliopsida</taxon>
        <taxon>Asparagales</taxon>
        <taxon>Orchidaceae</taxon>
        <taxon>Orchidoideae</taxon>
        <taxon>Orchideae</taxon>
        <taxon>Orchidinae</taxon>
        <taxon>Platanthera</taxon>
    </lineage>
</organism>
<dbReference type="Proteomes" id="UP001418222">
    <property type="component" value="Unassembled WGS sequence"/>
</dbReference>
<dbReference type="InterPro" id="IPR044287">
    <property type="entry name" value="SGS3"/>
</dbReference>
<evidence type="ECO:0000313" key="4">
    <source>
        <dbReference type="EMBL" id="KAK8946871.1"/>
    </source>
</evidence>
<feature type="region of interest" description="Disordered" evidence="2">
    <location>
        <begin position="168"/>
        <end position="203"/>
    </location>
</feature>
<evidence type="ECO:0000256" key="1">
    <source>
        <dbReference type="SAM" id="Coils"/>
    </source>
</evidence>
<feature type="region of interest" description="Disordered" evidence="2">
    <location>
        <begin position="95"/>
        <end position="128"/>
    </location>
</feature>
<dbReference type="GO" id="GO:0031047">
    <property type="term" value="P:regulatory ncRNA-mediated gene silencing"/>
    <property type="evidence" value="ECO:0007669"/>
    <property type="project" value="InterPro"/>
</dbReference>
<dbReference type="GO" id="GO:0051607">
    <property type="term" value="P:defense response to virus"/>
    <property type="evidence" value="ECO:0007669"/>
    <property type="project" value="InterPro"/>
</dbReference>
<comment type="caution">
    <text evidence="4">The sequence shown here is derived from an EMBL/GenBank/DDBJ whole genome shotgun (WGS) entry which is preliminary data.</text>
</comment>
<evidence type="ECO:0000259" key="3">
    <source>
        <dbReference type="Pfam" id="PF03468"/>
    </source>
</evidence>
<dbReference type="EMBL" id="JBBWWQ010000005">
    <property type="protein sequence ID" value="KAK8946871.1"/>
    <property type="molecule type" value="Genomic_DNA"/>
</dbReference>
<feature type="coiled-coil region" evidence="1">
    <location>
        <begin position="449"/>
        <end position="497"/>
    </location>
</feature>
<protein>
    <recommendedName>
        <fullName evidence="3">XS domain-containing protein</fullName>
    </recommendedName>
</protein>
<dbReference type="InterPro" id="IPR038588">
    <property type="entry name" value="XS_domain_sf"/>
</dbReference>
<feature type="compositionally biased region" description="Polar residues" evidence="2">
    <location>
        <begin position="61"/>
        <end position="77"/>
    </location>
</feature>
<accession>A0AAP0BS51</accession>
<evidence type="ECO:0000256" key="2">
    <source>
        <dbReference type="SAM" id="MobiDB-lite"/>
    </source>
</evidence>
<keyword evidence="1" id="KW-0175">Coiled coil</keyword>
<dbReference type="Gene3D" id="3.30.70.2890">
    <property type="entry name" value="XS domain"/>
    <property type="match status" value="1"/>
</dbReference>
<dbReference type="PANTHER" id="PTHR46602:SF1">
    <property type="entry name" value="PROTEIN SUPPRESSOR OF GENE SILENCING 3"/>
    <property type="match status" value="1"/>
</dbReference>